<reference evidence="2 3" key="1">
    <citation type="submission" date="2019-04" db="EMBL/GenBank/DDBJ databases">
        <title>Streptomyces oryziradicis sp. nov., a novel actinomycete isolated from rhizosphere soil of rice (Oryza sativa L.).</title>
        <authorList>
            <person name="Li C."/>
        </authorList>
    </citation>
    <scope>NUCLEOTIDE SEQUENCE [LARGE SCALE GENOMIC DNA]</scope>
    <source>
        <strain evidence="2 3">NEAU-C40</strain>
    </source>
</reference>
<organism evidence="2 3">
    <name type="scientific">Actinacidiphila oryziradicis</name>
    <dbReference type="NCBI Taxonomy" id="2571141"/>
    <lineage>
        <taxon>Bacteria</taxon>
        <taxon>Bacillati</taxon>
        <taxon>Actinomycetota</taxon>
        <taxon>Actinomycetes</taxon>
        <taxon>Kitasatosporales</taxon>
        <taxon>Streptomycetaceae</taxon>
        <taxon>Actinacidiphila</taxon>
    </lineage>
</organism>
<comment type="caution">
    <text evidence="2">The sequence shown here is derived from an EMBL/GenBank/DDBJ whole genome shotgun (WGS) entry which is preliminary data.</text>
</comment>
<protein>
    <submittedName>
        <fullName evidence="2">Uncharacterized protein</fullName>
    </submittedName>
</protein>
<keyword evidence="1" id="KW-1133">Transmembrane helix</keyword>
<feature type="transmembrane region" description="Helical" evidence="1">
    <location>
        <begin position="20"/>
        <end position="44"/>
    </location>
</feature>
<name>A0A4U0T8W4_9ACTN</name>
<accession>A0A4U0T8W4</accession>
<evidence type="ECO:0000256" key="1">
    <source>
        <dbReference type="SAM" id="Phobius"/>
    </source>
</evidence>
<dbReference type="Proteomes" id="UP000305778">
    <property type="component" value="Unassembled WGS sequence"/>
</dbReference>
<dbReference type="AlphaFoldDB" id="A0A4U0T8W4"/>
<keyword evidence="3" id="KW-1185">Reference proteome</keyword>
<proteinExistence type="predicted"/>
<sequence length="151" mass="16706">MFQTTQVWMDEGSHTTALRWIFPSAPAAMVMLLGATLLIGYLLLRGQPASAARDPYRQYADGIIAMGKVLHEERRDPALLRLRVNSSLTLHIWGFHHERVVLGTWALESAQFTDDRLTEASVLIDDLGWAGRTTSSGTRTRSPTSSARSPG</sequence>
<evidence type="ECO:0000313" key="3">
    <source>
        <dbReference type="Proteomes" id="UP000305778"/>
    </source>
</evidence>
<gene>
    <name evidence="2" type="ORF">FCI23_09135</name>
</gene>
<dbReference type="EMBL" id="SUMC01000006">
    <property type="protein sequence ID" value="TKA11965.1"/>
    <property type="molecule type" value="Genomic_DNA"/>
</dbReference>
<evidence type="ECO:0000313" key="2">
    <source>
        <dbReference type="EMBL" id="TKA11965.1"/>
    </source>
</evidence>
<keyword evidence="1" id="KW-0812">Transmembrane</keyword>
<keyword evidence="1" id="KW-0472">Membrane</keyword>